<sequence>MSDDRLRELADAAGLLVEWENSDSEPCELSPDTQRILLGVLGFPADDEAAIEASLARLEQWRHPREPARWPPLITVDCESPVALPGAVSPGTTYWLTLEGGDEQRGEIGADGRLPAIAEMGYHRLRIAGTELTVAVAPQQCFGPADASGQPAPRLWGMAVQLYALRRPGDGGIGDTLALAHFARRAAEQGAATLAISPTHAMFSADPERYSPYSPSSRLLSNALYGAPERLLGEQAVARAIAACGLDDDLRRLEADDDLDWPAAGRAKLTWLRRLYDDLLVRDDDEALALRRRLAEFREAGGSSLEDHCRFEALQAVRGAGYWRDWPAPLQDPASPEVARFAEEHAHEVGFHAFLQWQVTEGLADAQAVAREAGMPIGLIADLAVGTDDAGSQSWSRQGEMLEGVSVGAPPDAFNAQGQDWGLAAFSPHGLVRSGFRTFIDMLRASFRHAGGLRIDHILGLMRLWLVPHGAPPTQGGYVSYPLDDMLRLVALESWRHRGIVIGEDLGTVAPGFRDKLAERGILGMQVLWFEEDDNGGFLPATQWSNTAMATTSTHDLPTVAGWWAGRDIDWRSRLDMLGEDQDADSERRTRGKARASLAGTLELLGHASPRPATLQASDLSASQVLDACARHIGHTPSPLAILPVEDVLGLEEQANLPGTLDEHPNWRRRWMSEADTLLTPDEVRHRLGELQRTRDISRQVANAPLEPKS</sequence>
<dbReference type="PANTHER" id="PTHR32438:SF5">
    <property type="entry name" value="4-ALPHA-GLUCANOTRANSFERASE DPE1, CHLOROPLASTIC_AMYLOPLASTIC"/>
    <property type="match status" value="1"/>
</dbReference>
<dbReference type="EC" id="2.4.1.25" evidence="3 10"/>
<reference evidence="11 12" key="1">
    <citation type="submission" date="2019-03" db="EMBL/GenBank/DDBJ databases">
        <title>Freshwater and sediment microbial communities from various areas in North America, analyzing microbe dynamics in response to fracking.</title>
        <authorList>
            <person name="Lamendella R."/>
        </authorList>
    </citation>
    <scope>NUCLEOTIDE SEQUENCE [LARGE SCALE GENOMIC DNA]</scope>
    <source>
        <strain evidence="11 12">6_TX</strain>
    </source>
</reference>
<evidence type="ECO:0000256" key="3">
    <source>
        <dbReference type="ARBA" id="ARBA00012560"/>
    </source>
</evidence>
<comment type="catalytic activity">
    <reaction evidence="1 10">
        <text>Transfers a segment of a (1-&gt;4)-alpha-D-glucan to a new position in an acceptor, which may be glucose or a (1-&gt;4)-alpha-D-glucan.</text>
        <dbReference type="EC" id="2.4.1.25"/>
    </reaction>
</comment>
<organism evidence="11 12">
    <name type="scientific">Modicisalibacter xianhensis</name>
    <dbReference type="NCBI Taxonomy" id="442341"/>
    <lineage>
        <taxon>Bacteria</taxon>
        <taxon>Pseudomonadati</taxon>
        <taxon>Pseudomonadota</taxon>
        <taxon>Gammaproteobacteria</taxon>
        <taxon>Oceanospirillales</taxon>
        <taxon>Halomonadaceae</taxon>
        <taxon>Modicisalibacter</taxon>
    </lineage>
</organism>
<evidence type="ECO:0000256" key="7">
    <source>
        <dbReference type="ARBA" id="ARBA00023277"/>
    </source>
</evidence>
<dbReference type="RefSeq" id="WP_134019925.1">
    <property type="nucleotide sequence ID" value="NZ_SOEC01000019.1"/>
</dbReference>
<name>A0A4V3GT45_9GAMM</name>
<dbReference type="AlphaFoldDB" id="A0A4V3GT45"/>
<dbReference type="InterPro" id="IPR017853">
    <property type="entry name" value="GH"/>
</dbReference>
<evidence type="ECO:0000256" key="9">
    <source>
        <dbReference type="ARBA" id="ARBA00031501"/>
    </source>
</evidence>
<dbReference type="SUPFAM" id="SSF51445">
    <property type="entry name" value="(Trans)glycosidases"/>
    <property type="match status" value="1"/>
</dbReference>
<evidence type="ECO:0000256" key="6">
    <source>
        <dbReference type="ARBA" id="ARBA00022679"/>
    </source>
</evidence>
<dbReference type="GO" id="GO:0005975">
    <property type="term" value="P:carbohydrate metabolic process"/>
    <property type="evidence" value="ECO:0007669"/>
    <property type="project" value="InterPro"/>
</dbReference>
<keyword evidence="6 10" id="KW-0808">Transferase</keyword>
<evidence type="ECO:0000256" key="1">
    <source>
        <dbReference type="ARBA" id="ARBA00000439"/>
    </source>
</evidence>
<dbReference type="Gene3D" id="3.20.20.80">
    <property type="entry name" value="Glycosidases"/>
    <property type="match status" value="1"/>
</dbReference>
<evidence type="ECO:0000256" key="5">
    <source>
        <dbReference type="ARBA" id="ARBA00022676"/>
    </source>
</evidence>
<evidence type="ECO:0000256" key="4">
    <source>
        <dbReference type="ARBA" id="ARBA00020295"/>
    </source>
</evidence>
<dbReference type="EMBL" id="SOEC01000019">
    <property type="protein sequence ID" value="TDX25363.1"/>
    <property type="molecule type" value="Genomic_DNA"/>
</dbReference>
<accession>A0A4V3GT45</accession>
<evidence type="ECO:0000256" key="8">
    <source>
        <dbReference type="ARBA" id="ARBA00031423"/>
    </source>
</evidence>
<dbReference type="InterPro" id="IPR003385">
    <property type="entry name" value="Glyco_hydro_77"/>
</dbReference>
<dbReference type="GO" id="GO:0004134">
    <property type="term" value="F:4-alpha-glucanotransferase activity"/>
    <property type="evidence" value="ECO:0007669"/>
    <property type="project" value="UniProtKB-EC"/>
</dbReference>
<dbReference type="PANTHER" id="PTHR32438">
    <property type="entry name" value="4-ALPHA-GLUCANOTRANSFERASE DPE1, CHLOROPLASTIC/AMYLOPLASTIC"/>
    <property type="match status" value="1"/>
</dbReference>
<dbReference type="Proteomes" id="UP000294489">
    <property type="component" value="Unassembled WGS sequence"/>
</dbReference>
<dbReference type="OrthoDB" id="9763489at2"/>
<evidence type="ECO:0000313" key="11">
    <source>
        <dbReference type="EMBL" id="TDX25363.1"/>
    </source>
</evidence>
<keyword evidence="7 10" id="KW-0119">Carbohydrate metabolism</keyword>
<proteinExistence type="inferred from homology"/>
<protein>
    <recommendedName>
        <fullName evidence="4 10">4-alpha-glucanotransferase</fullName>
        <ecNumber evidence="3 10">2.4.1.25</ecNumber>
    </recommendedName>
    <alternativeName>
        <fullName evidence="8 10">Amylomaltase</fullName>
    </alternativeName>
    <alternativeName>
        <fullName evidence="9 10">Disproportionating enzyme</fullName>
    </alternativeName>
</protein>
<dbReference type="Pfam" id="PF02446">
    <property type="entry name" value="Glyco_hydro_77"/>
    <property type="match status" value="1"/>
</dbReference>
<dbReference type="NCBIfam" id="TIGR00217">
    <property type="entry name" value="malQ"/>
    <property type="match status" value="1"/>
</dbReference>
<keyword evidence="5 10" id="KW-0328">Glycosyltransferase</keyword>
<comment type="caution">
    <text evidence="11">The sequence shown here is derived from an EMBL/GenBank/DDBJ whole genome shotgun (WGS) entry which is preliminary data.</text>
</comment>
<evidence type="ECO:0000256" key="2">
    <source>
        <dbReference type="ARBA" id="ARBA00005684"/>
    </source>
</evidence>
<evidence type="ECO:0000313" key="12">
    <source>
        <dbReference type="Proteomes" id="UP000294489"/>
    </source>
</evidence>
<gene>
    <name evidence="11" type="ORF">DFO67_11963</name>
</gene>
<comment type="similarity">
    <text evidence="2 10">Belongs to the disproportionating enzyme family.</text>
</comment>
<evidence type="ECO:0000256" key="10">
    <source>
        <dbReference type="RuleBase" id="RU361207"/>
    </source>
</evidence>